<dbReference type="PANTHER" id="PTHR30221">
    <property type="entry name" value="SMALL-CONDUCTANCE MECHANOSENSITIVE CHANNEL"/>
    <property type="match status" value="1"/>
</dbReference>
<feature type="domain" description="Mechanosensitive ion channel MscS" evidence="6">
    <location>
        <begin position="108"/>
        <end position="171"/>
    </location>
</feature>
<gene>
    <name evidence="7" type="ORF">FHX33_002493</name>
</gene>
<dbReference type="GO" id="GO:0008381">
    <property type="term" value="F:mechanosensitive monoatomic ion channel activity"/>
    <property type="evidence" value="ECO:0007669"/>
    <property type="project" value="InterPro"/>
</dbReference>
<keyword evidence="2 5" id="KW-0812">Transmembrane</keyword>
<keyword evidence="4 5" id="KW-0472">Membrane</keyword>
<dbReference type="PANTHER" id="PTHR30221:SF1">
    <property type="entry name" value="SMALL-CONDUCTANCE MECHANOSENSITIVE CHANNEL"/>
    <property type="match status" value="1"/>
</dbReference>
<comment type="caution">
    <text evidence="7">The sequence shown here is derived from an EMBL/GenBank/DDBJ whole genome shotgun (WGS) entry which is preliminary data.</text>
</comment>
<dbReference type="Gene3D" id="1.10.287.1260">
    <property type="match status" value="1"/>
</dbReference>
<sequence length="276" mass="29060">MVRTAAAGDAAGFFAGLDQWSVLFALVSVAAGILLGVLAHRATLRLCARIPAVTADTGRRIARVVRLTVILLGIGVGIAFLGAPIQPVLALAVIVAVVAGLALRGISENFAAGLVLQTRRPFKAGDIVDVAGYRGAVREVTSRTVVVRTMDGRVAHIPNADVVGNPFVNESELGGRRSEVEVRVKADPADREEVRTRISDACAEVDGVHHREPVRVLSIAHEPHRYTVRAQYWHHAGDGPAVTAAVVDAIFAALGDREATVTSDAPPTPLTPPPEV</sequence>
<evidence type="ECO:0000313" key="7">
    <source>
        <dbReference type="EMBL" id="MBB2967730.1"/>
    </source>
</evidence>
<organism evidence="7 8">
    <name type="scientific">Leifsonia aquatica</name>
    <name type="common">Corynebacterium aquaticum</name>
    <dbReference type="NCBI Taxonomy" id="144185"/>
    <lineage>
        <taxon>Bacteria</taxon>
        <taxon>Bacillati</taxon>
        <taxon>Actinomycetota</taxon>
        <taxon>Actinomycetes</taxon>
        <taxon>Micrococcales</taxon>
        <taxon>Microbacteriaceae</taxon>
        <taxon>Leifsonia</taxon>
    </lineage>
</organism>
<evidence type="ECO:0000256" key="4">
    <source>
        <dbReference type="ARBA" id="ARBA00023136"/>
    </source>
</evidence>
<accession>A0A7W4YKA4</accession>
<feature type="transmembrane region" description="Helical" evidence="5">
    <location>
        <begin position="88"/>
        <end position="106"/>
    </location>
</feature>
<dbReference type="EMBL" id="JACHVP010000002">
    <property type="protein sequence ID" value="MBB2967730.1"/>
    <property type="molecule type" value="Genomic_DNA"/>
</dbReference>
<feature type="transmembrane region" description="Helical" evidence="5">
    <location>
        <begin position="61"/>
        <end position="82"/>
    </location>
</feature>
<keyword evidence="8" id="KW-1185">Reference proteome</keyword>
<evidence type="ECO:0000256" key="3">
    <source>
        <dbReference type="ARBA" id="ARBA00022989"/>
    </source>
</evidence>
<name>A0A7W4YKA4_LEIAQ</name>
<dbReference type="RefSeq" id="WP_021758321.1">
    <property type="nucleotide sequence ID" value="NZ_JACHVP010000002.1"/>
</dbReference>
<feature type="transmembrane region" description="Helical" evidence="5">
    <location>
        <begin position="20"/>
        <end position="40"/>
    </location>
</feature>
<dbReference type="InterPro" id="IPR010920">
    <property type="entry name" value="LSM_dom_sf"/>
</dbReference>
<comment type="subcellular location">
    <subcellularLocation>
        <location evidence="1">Membrane</location>
    </subcellularLocation>
</comment>
<dbReference type="InterPro" id="IPR023408">
    <property type="entry name" value="MscS_beta-dom_sf"/>
</dbReference>
<dbReference type="Pfam" id="PF00924">
    <property type="entry name" value="MS_channel_2nd"/>
    <property type="match status" value="1"/>
</dbReference>
<evidence type="ECO:0000256" key="5">
    <source>
        <dbReference type="SAM" id="Phobius"/>
    </source>
</evidence>
<dbReference type="AlphaFoldDB" id="A0A7W4YKA4"/>
<dbReference type="Proteomes" id="UP000538196">
    <property type="component" value="Unassembled WGS sequence"/>
</dbReference>
<evidence type="ECO:0000256" key="2">
    <source>
        <dbReference type="ARBA" id="ARBA00022692"/>
    </source>
</evidence>
<evidence type="ECO:0000256" key="1">
    <source>
        <dbReference type="ARBA" id="ARBA00004370"/>
    </source>
</evidence>
<dbReference type="GO" id="GO:0016020">
    <property type="term" value="C:membrane"/>
    <property type="evidence" value="ECO:0007669"/>
    <property type="project" value="UniProtKB-SubCell"/>
</dbReference>
<dbReference type="InterPro" id="IPR045275">
    <property type="entry name" value="MscS_archaea/bacteria_type"/>
</dbReference>
<evidence type="ECO:0000259" key="6">
    <source>
        <dbReference type="Pfam" id="PF00924"/>
    </source>
</evidence>
<evidence type="ECO:0000313" key="8">
    <source>
        <dbReference type="Proteomes" id="UP000538196"/>
    </source>
</evidence>
<reference evidence="7 8" key="1">
    <citation type="submission" date="2020-08" db="EMBL/GenBank/DDBJ databases">
        <title>Sequencing the genomes of 1000 actinobacteria strains.</title>
        <authorList>
            <person name="Klenk H.-P."/>
        </authorList>
    </citation>
    <scope>NUCLEOTIDE SEQUENCE [LARGE SCALE GENOMIC DNA]</scope>
    <source>
        <strain evidence="7 8">DSM 20146</strain>
    </source>
</reference>
<keyword evidence="3 5" id="KW-1133">Transmembrane helix</keyword>
<dbReference type="InterPro" id="IPR006685">
    <property type="entry name" value="MscS_channel_2nd"/>
</dbReference>
<dbReference type="Gene3D" id="2.30.30.60">
    <property type="match status" value="1"/>
</dbReference>
<dbReference type="SUPFAM" id="SSF50182">
    <property type="entry name" value="Sm-like ribonucleoproteins"/>
    <property type="match status" value="1"/>
</dbReference>
<proteinExistence type="predicted"/>
<protein>
    <submittedName>
        <fullName evidence="7">Small-conductance mechanosensitive channel</fullName>
    </submittedName>
</protein>